<dbReference type="Proteomes" id="UP001138802">
    <property type="component" value="Unassembled WGS sequence"/>
</dbReference>
<reference evidence="1 2" key="1">
    <citation type="journal article" date="2020" name="Microorganisms">
        <title>Osmotic Adaptation and Compatible Solute Biosynthesis of Phototrophic Bacteria as Revealed from Genome Analyses.</title>
        <authorList>
            <person name="Imhoff J.F."/>
            <person name="Rahn T."/>
            <person name="Kunzel S."/>
            <person name="Keller A."/>
            <person name="Neulinger S.C."/>
        </authorList>
    </citation>
    <scope>NUCLEOTIDE SEQUENCE [LARGE SCALE GENOMIC DNA]</scope>
    <source>
        <strain evidence="1 2">DSM 21303</strain>
    </source>
</reference>
<dbReference type="RefSeq" id="WP_200386878.1">
    <property type="nucleotide sequence ID" value="NZ_NRSD01000004.1"/>
</dbReference>
<protein>
    <recommendedName>
        <fullName evidence="3">Apea-like HEPN domain-containing protein</fullName>
    </recommendedName>
</protein>
<sequence length="574" mass="66483">MFFAQRMDELLFDYTLDSYKPSALNAPYLCSEALRLIEDIDNKVIEGANLSHVLRELEWSIQSDKLAKSLLDIDLSYYIVHDEDTPLSEKRKRLEALSRTIGPSRYLAKCKEALALQIDLKSKKHIDQLARTFATTLINIGYSKSFLYKTTLDFFFLGDEPKIESTSALKNYLEFFNGKIHFYEALFLVDPLIKTVSESVRAFNVEVFDEIPEEYSEAAEEHHFEKDGEFENHEYVLIKKIRAFDHQTARSGAERKIDNLSDLYSLFYHKSQISWRRESLIFRKCCDKSASLEGPHKGAMEKGFDYKPKKAARELNRLISSFAMHDGGSFQKFNRVADLHGICISNDVVENQLVNLWTAIETLVPSHVGGNKIGSIINFILPFVVVGYIQRVIERFVADLFLWDKNITRKTLNRVPNSHGRDIYERTLYLLALEGNQDLRSGLYASLKDFHLLRYRGFALSEMLSSAENVKDIIALHKKKVSWQIRRMYRTRNLIVHSGRTPKYTETLIENGHDYLDQMMEGIMRYSCGDYKTQTLEQVFELAKIKEIQFERTLSSITEINEKNIAFLCGHEKP</sequence>
<proteinExistence type="predicted"/>
<accession>A0A9X0WGG6</accession>
<dbReference type="EMBL" id="NRSD01000004">
    <property type="protein sequence ID" value="MBK1644066.1"/>
    <property type="molecule type" value="Genomic_DNA"/>
</dbReference>
<name>A0A9X0WGG6_9GAMM</name>
<evidence type="ECO:0000313" key="2">
    <source>
        <dbReference type="Proteomes" id="UP001138802"/>
    </source>
</evidence>
<gene>
    <name evidence="1" type="ORF">CKO25_05245</name>
</gene>
<organism evidence="1 2">
    <name type="scientific">Thiocapsa imhoffii</name>
    <dbReference type="NCBI Taxonomy" id="382777"/>
    <lineage>
        <taxon>Bacteria</taxon>
        <taxon>Pseudomonadati</taxon>
        <taxon>Pseudomonadota</taxon>
        <taxon>Gammaproteobacteria</taxon>
        <taxon>Chromatiales</taxon>
        <taxon>Chromatiaceae</taxon>
        <taxon>Thiocapsa</taxon>
    </lineage>
</organism>
<keyword evidence="2" id="KW-1185">Reference proteome</keyword>
<comment type="caution">
    <text evidence="1">The sequence shown here is derived from an EMBL/GenBank/DDBJ whole genome shotgun (WGS) entry which is preliminary data.</text>
</comment>
<evidence type="ECO:0000313" key="1">
    <source>
        <dbReference type="EMBL" id="MBK1644066.1"/>
    </source>
</evidence>
<dbReference type="AlphaFoldDB" id="A0A9X0WGG6"/>
<evidence type="ECO:0008006" key="3">
    <source>
        <dbReference type="Google" id="ProtNLM"/>
    </source>
</evidence>